<organism evidence="4 5">
    <name type="scientific">Aureimonas altamirensis</name>
    <dbReference type="NCBI Taxonomy" id="370622"/>
    <lineage>
        <taxon>Bacteria</taxon>
        <taxon>Pseudomonadati</taxon>
        <taxon>Pseudomonadota</taxon>
        <taxon>Alphaproteobacteria</taxon>
        <taxon>Hyphomicrobiales</taxon>
        <taxon>Aurantimonadaceae</taxon>
        <taxon>Aureimonas</taxon>
    </lineage>
</organism>
<dbReference type="AlphaFoldDB" id="A0A0B1Q7Q9"/>
<evidence type="ECO:0000259" key="2">
    <source>
        <dbReference type="Pfam" id="PF25838"/>
    </source>
</evidence>
<evidence type="ECO:0000313" key="5">
    <source>
        <dbReference type="Proteomes" id="UP000030826"/>
    </source>
</evidence>
<evidence type="ECO:0000313" key="4">
    <source>
        <dbReference type="EMBL" id="KHJ56429.1"/>
    </source>
</evidence>
<proteinExistence type="predicted"/>
<dbReference type="Proteomes" id="UP000030826">
    <property type="component" value="Unassembled WGS sequence"/>
</dbReference>
<comment type="caution">
    <text evidence="4">The sequence shown here is derived from an EMBL/GenBank/DDBJ whole genome shotgun (WGS) entry which is preliminary data.</text>
</comment>
<dbReference type="RefSeq" id="WP_039190232.1">
    <property type="nucleotide sequence ID" value="NZ_JRFJ01000001.1"/>
</dbReference>
<evidence type="ECO:0000259" key="1">
    <source>
        <dbReference type="Pfam" id="PF25837"/>
    </source>
</evidence>
<dbReference type="Pfam" id="PF25837">
    <property type="entry name" value="Apionate_lact_N"/>
    <property type="match status" value="1"/>
</dbReference>
<gene>
    <name evidence="4" type="ORF">LA66_07820</name>
</gene>
<dbReference type="OrthoDB" id="931854at2"/>
<protein>
    <submittedName>
        <fullName evidence="4">Uncharacterized protein</fullName>
    </submittedName>
</protein>
<feature type="domain" description="D-apionate lactonase C-terminal" evidence="3">
    <location>
        <begin position="566"/>
        <end position="642"/>
    </location>
</feature>
<dbReference type="InterPro" id="IPR058788">
    <property type="entry name" value="ApnL_N"/>
</dbReference>
<name>A0A0B1Q7Q9_9HYPH</name>
<dbReference type="InterPro" id="IPR058789">
    <property type="entry name" value="ApnL_C"/>
</dbReference>
<accession>A0A0B1Q7Q9</accession>
<feature type="domain" description="D-apionate lactonase N-terminal" evidence="1">
    <location>
        <begin position="10"/>
        <end position="234"/>
    </location>
</feature>
<feature type="domain" description="D-apionate lactonase TIM barrel" evidence="2">
    <location>
        <begin position="261"/>
        <end position="556"/>
    </location>
</feature>
<dbReference type="InterPro" id="IPR058787">
    <property type="entry name" value="ApnL_M"/>
</dbReference>
<reference evidence="4 5" key="1">
    <citation type="submission" date="2014-09" db="EMBL/GenBank/DDBJ databases">
        <title>Isolation and characterization of Aurantimonas altamirensis ON-56566 from clinical sample following a dog bite.</title>
        <authorList>
            <person name="Eshaghi A."/>
            <person name="Li A."/>
            <person name="Shahinas D."/>
            <person name="Bahn P."/>
            <person name="Kus J.V."/>
            <person name="Patel S.N."/>
        </authorList>
    </citation>
    <scope>NUCLEOTIDE SEQUENCE [LARGE SCALE GENOMIC DNA]</scope>
    <source>
        <strain evidence="4 5">ON-56566</strain>
    </source>
</reference>
<dbReference type="STRING" id="370622.LA66_07820"/>
<dbReference type="Pfam" id="PF25838">
    <property type="entry name" value="Apionate_lact_M"/>
    <property type="match status" value="1"/>
</dbReference>
<evidence type="ECO:0000259" key="3">
    <source>
        <dbReference type="Pfam" id="PF25839"/>
    </source>
</evidence>
<dbReference type="Pfam" id="PF25839">
    <property type="entry name" value="Apionate_lact_C"/>
    <property type="match status" value="1"/>
</dbReference>
<sequence>MTQEPSKAVRLFGTDEPAPRPRILTAGSLTAELDAGNLRHIRFDGVELIRAISFIVRDRNWGTYNPTIENLIVDETADGFTVTYDAVARDEAQAFRYSARISATTAGQLTFSADGSADTDFLTNRTGFVVLHPIVGVAGRAVRIEHADGTIEDGTFPHLIDPVQPMMNLRALTHEAAPGLSVTCRMDGDVYEMEDQRNWTDASYKTYVRPLALPWPYTLDKGQRIAQAVTLTVDGVSAAAKADTAEERVSVGPVAGTMPSIGYGLDPSEIEAARGQADLLSTIRPGQIICHYNPALGHDEATLGALVETARMLGGEIWLEAVVQSVDGFEAELSALGACVDTLGRPFATVLVSPAPDLKCTLPGSVWPDAPPPRQMFEAARRAFPEARIGGGMFSYFTEMNRKRPPADLLDIVSFTTTATLHAGDDHSIMEGLESLPAIADSARAIAAGKPIAVGPSAIGMRMNPYGDAPMANPANIRQAMNFNDPRQRGLLGAAWMLGYIARFGEGGASAITMGAPTGPFGLIWTPQDWPQPWYDEAGGLFPAFHVLRGLAALQGLPRLSVSHGDTVEALAVEGKDETILWIANRTGQENRVQLPANAAGVFMLDEDSFEAASRTPDAAETLSKPHLGPTLTLKPYAVARVRW</sequence>
<dbReference type="EMBL" id="JRFJ01000001">
    <property type="protein sequence ID" value="KHJ56429.1"/>
    <property type="molecule type" value="Genomic_DNA"/>
</dbReference>